<protein>
    <submittedName>
        <fullName evidence="1">Uncharacterized protein</fullName>
    </submittedName>
</protein>
<gene>
    <name evidence="1" type="ORF">Rcae01_02794</name>
</gene>
<name>A0ABP9VQ83_9BACT</name>
<keyword evidence="2" id="KW-1185">Reference proteome</keyword>
<dbReference type="Proteomes" id="UP001416858">
    <property type="component" value="Unassembled WGS sequence"/>
</dbReference>
<dbReference type="SUPFAM" id="SSF53756">
    <property type="entry name" value="UDP-Glycosyltransferase/glycogen phosphorylase"/>
    <property type="match status" value="1"/>
</dbReference>
<organism evidence="1 2">
    <name type="scientific">Novipirellula caenicola</name>
    <dbReference type="NCBI Taxonomy" id="1536901"/>
    <lineage>
        <taxon>Bacteria</taxon>
        <taxon>Pseudomonadati</taxon>
        <taxon>Planctomycetota</taxon>
        <taxon>Planctomycetia</taxon>
        <taxon>Pirellulales</taxon>
        <taxon>Pirellulaceae</taxon>
        <taxon>Novipirellula</taxon>
    </lineage>
</organism>
<dbReference type="EMBL" id="BAABRO010000005">
    <property type="protein sequence ID" value="GAA5507339.1"/>
    <property type="molecule type" value="Genomic_DNA"/>
</dbReference>
<evidence type="ECO:0000313" key="2">
    <source>
        <dbReference type="Proteomes" id="UP001416858"/>
    </source>
</evidence>
<evidence type="ECO:0000313" key="1">
    <source>
        <dbReference type="EMBL" id="GAA5507339.1"/>
    </source>
</evidence>
<sequence>MLLQSNNALSEVDNQTSAIKMGQMKTAAFFPDGVGIRNFVLGSFLDRAAEFGEVYAFHDIPEQHLDEYKKTENDRVHWKQCIPYRDEPLVRFLRRSLSHAHLYLNDTMAMRYARKMPVRGNKRSRIQTYASRAYGWMSASPHRIGKLLQWHDRAAAKLESVDEYVKLFEEIRPTVLFCSHQRCLEVIPAALAARSMGIPTATFIFSWDNITSKGRIAAPFDHFLVWSNQMRDELLQYYPEVNGENIHVVGTPQFDPYADESLVWSREEFCRQVGADPARPIICYSGGEPGTTPEDQNHVRILMELVSSGRIKGNPQVLLRPAPVTRADERVRYGDVCRDYPELIYSKPRWLQTIPGDWTSVIPSRDDIQLLANLTKHVDLNINVASTMTLDFAIRDKPVVNIGFNTMTPPPFGVPLKDYYYKFEHYRPVVEMGAARFAGTPDELAEHVNAYLDDPSLDRDKRRQFVEFELDLPIGRSSDKITQVLQKISAKN</sequence>
<accession>A0ABP9VQ83</accession>
<proteinExistence type="predicted"/>
<reference evidence="1 2" key="1">
    <citation type="submission" date="2024-02" db="EMBL/GenBank/DDBJ databases">
        <title>Rhodopirellula caenicola NBRC 110016.</title>
        <authorList>
            <person name="Ichikawa N."/>
            <person name="Katano-Makiyama Y."/>
            <person name="Hidaka K."/>
        </authorList>
    </citation>
    <scope>NUCLEOTIDE SEQUENCE [LARGE SCALE GENOMIC DNA]</scope>
    <source>
        <strain evidence="1 2">NBRC 110016</strain>
    </source>
</reference>
<comment type="caution">
    <text evidence="1">The sequence shown here is derived from an EMBL/GenBank/DDBJ whole genome shotgun (WGS) entry which is preliminary data.</text>
</comment>